<dbReference type="InterPro" id="IPR002547">
    <property type="entry name" value="tRNA-bd_dom"/>
</dbReference>
<reference evidence="5 6" key="1">
    <citation type="submission" date="2020-02" db="EMBL/GenBank/DDBJ databases">
        <title>Genome sequence of the type strain CCBAU10050 of Rhizobium daejeonense.</title>
        <authorList>
            <person name="Gao J."/>
            <person name="Sun J."/>
        </authorList>
    </citation>
    <scope>NUCLEOTIDE SEQUENCE [LARGE SCALE GENOMIC DNA]</scope>
    <source>
        <strain evidence="5 6">CCBAU10050</strain>
    </source>
</reference>
<dbReference type="NCBIfam" id="NF007495">
    <property type="entry name" value="PRK10089.1-4"/>
    <property type="match status" value="1"/>
</dbReference>
<evidence type="ECO:0000313" key="5">
    <source>
        <dbReference type="EMBL" id="NGO62648.1"/>
    </source>
</evidence>
<protein>
    <submittedName>
        <fullName evidence="5">tRNA-binding protein</fullName>
    </submittedName>
</protein>
<evidence type="ECO:0000256" key="3">
    <source>
        <dbReference type="PROSITE-ProRule" id="PRU00209"/>
    </source>
</evidence>
<dbReference type="GO" id="GO:0000049">
    <property type="term" value="F:tRNA binding"/>
    <property type="evidence" value="ECO:0007669"/>
    <property type="project" value="UniProtKB-UniRule"/>
</dbReference>
<feature type="domain" description="TRNA-binding" evidence="4">
    <location>
        <begin position="17"/>
        <end position="121"/>
    </location>
</feature>
<keyword evidence="2 3" id="KW-0694">RNA-binding</keyword>
<comment type="caution">
    <text evidence="5">The sequence shown here is derived from an EMBL/GenBank/DDBJ whole genome shotgun (WGS) entry which is preliminary data.</text>
</comment>
<evidence type="ECO:0000259" key="4">
    <source>
        <dbReference type="PROSITE" id="PS50886"/>
    </source>
</evidence>
<dbReference type="InterPro" id="IPR008231">
    <property type="entry name" value="CsaA"/>
</dbReference>
<dbReference type="Gene3D" id="2.40.50.140">
    <property type="entry name" value="Nucleic acid-binding proteins"/>
    <property type="match status" value="1"/>
</dbReference>
<dbReference type="Pfam" id="PF01588">
    <property type="entry name" value="tRNA_bind"/>
    <property type="match status" value="1"/>
</dbReference>
<keyword evidence="1 3" id="KW-0820">tRNA-binding</keyword>
<evidence type="ECO:0000256" key="2">
    <source>
        <dbReference type="ARBA" id="ARBA00022884"/>
    </source>
</evidence>
<dbReference type="SUPFAM" id="SSF50249">
    <property type="entry name" value="Nucleic acid-binding proteins"/>
    <property type="match status" value="1"/>
</dbReference>
<dbReference type="InterPro" id="IPR012340">
    <property type="entry name" value="NA-bd_OB-fold"/>
</dbReference>
<dbReference type="AlphaFoldDB" id="A0A6M1S2M6"/>
<gene>
    <name evidence="5" type="ORF">G6N76_03100</name>
</gene>
<sequence length="121" mass="13001">MSSPVSSAASPEITYADFEKVDIRVGTIVEAETFPEARKPAFKLKIDFGPEIGVKKSSAQITIHYSPESLLGRQVLAVVNFPPRQIGPVRSEVLTLGFADKDGAIVLAAVEQAVPNGMKMM</sequence>
<name>A0A6M1S2M6_9HYPH</name>
<dbReference type="InterPro" id="IPR051270">
    <property type="entry name" value="Tyrosine-tRNA_ligase_regulator"/>
</dbReference>
<dbReference type="EMBL" id="JAAKZH010000001">
    <property type="protein sequence ID" value="NGO62648.1"/>
    <property type="molecule type" value="Genomic_DNA"/>
</dbReference>
<evidence type="ECO:0000313" key="6">
    <source>
        <dbReference type="Proteomes" id="UP000477849"/>
    </source>
</evidence>
<dbReference type="PANTHER" id="PTHR11586">
    <property type="entry name" value="TRNA-AMINOACYLATION COFACTOR ARC1 FAMILY MEMBER"/>
    <property type="match status" value="1"/>
</dbReference>
<dbReference type="RefSeq" id="WP_163900086.1">
    <property type="nucleotide sequence ID" value="NZ_CP048427.1"/>
</dbReference>
<dbReference type="PROSITE" id="PS50886">
    <property type="entry name" value="TRBD"/>
    <property type="match status" value="1"/>
</dbReference>
<dbReference type="Proteomes" id="UP000477849">
    <property type="component" value="Unassembled WGS sequence"/>
</dbReference>
<evidence type="ECO:0000256" key="1">
    <source>
        <dbReference type="ARBA" id="ARBA00022555"/>
    </source>
</evidence>
<dbReference type="CDD" id="cd02798">
    <property type="entry name" value="tRNA_bind_CsaA"/>
    <property type="match status" value="1"/>
</dbReference>
<organism evidence="5 6">
    <name type="scientific">Rhizobium daejeonense</name>
    <dbReference type="NCBI Taxonomy" id="240521"/>
    <lineage>
        <taxon>Bacteria</taxon>
        <taxon>Pseudomonadati</taxon>
        <taxon>Pseudomonadota</taxon>
        <taxon>Alphaproteobacteria</taxon>
        <taxon>Hyphomicrobiales</taxon>
        <taxon>Rhizobiaceae</taxon>
        <taxon>Rhizobium/Agrobacterium group</taxon>
        <taxon>Rhizobium</taxon>
    </lineage>
</organism>
<dbReference type="PANTHER" id="PTHR11586:SF37">
    <property type="entry name" value="TRNA-BINDING DOMAIN-CONTAINING PROTEIN"/>
    <property type="match status" value="1"/>
</dbReference>
<dbReference type="FunFam" id="2.40.50.140:FF:000165">
    <property type="entry name" value="Chaperone CsaA"/>
    <property type="match status" value="1"/>
</dbReference>
<accession>A0A6M1S2M6</accession>
<keyword evidence="6" id="KW-1185">Reference proteome</keyword>
<proteinExistence type="predicted"/>
<dbReference type="NCBIfam" id="NF007493">
    <property type="entry name" value="PRK10089.1-2"/>
    <property type="match status" value="1"/>
</dbReference>
<dbReference type="NCBIfam" id="NF007494">
    <property type="entry name" value="PRK10089.1-3"/>
    <property type="match status" value="1"/>
</dbReference>
<dbReference type="NCBIfam" id="TIGR02222">
    <property type="entry name" value="chap_CsaA"/>
    <property type="match status" value="1"/>
</dbReference>